<sequence>MAITVYRMEDGGGADARGALLCLTGHMRARRLPTPGTPLSASFPAVAATMVGLRRGPRGPGDAGSALGGGRRCGGRRGWRREMQGAYDGTGRVRSSGGLALGPRLHPLRPRQGVLPPGPPRRE</sequence>
<comment type="caution">
    <text evidence="2">The sequence shown here is derived from an EMBL/GenBank/DDBJ whole genome shotgun (WGS) entry which is preliminary data.</text>
</comment>
<name>A0A811RZF7_9POAL</name>
<feature type="region of interest" description="Disordered" evidence="1">
    <location>
        <begin position="54"/>
        <end position="123"/>
    </location>
</feature>
<proteinExistence type="predicted"/>
<gene>
    <name evidence="2" type="ORF">NCGR_LOCUS58256</name>
</gene>
<evidence type="ECO:0000313" key="2">
    <source>
        <dbReference type="EMBL" id="CAD6334158.1"/>
    </source>
</evidence>
<dbReference type="Proteomes" id="UP000604825">
    <property type="component" value="Unassembled WGS sequence"/>
</dbReference>
<evidence type="ECO:0000313" key="3">
    <source>
        <dbReference type="Proteomes" id="UP000604825"/>
    </source>
</evidence>
<protein>
    <submittedName>
        <fullName evidence="2">Uncharacterized protein</fullName>
    </submittedName>
</protein>
<organism evidence="2 3">
    <name type="scientific">Miscanthus lutarioriparius</name>
    <dbReference type="NCBI Taxonomy" id="422564"/>
    <lineage>
        <taxon>Eukaryota</taxon>
        <taxon>Viridiplantae</taxon>
        <taxon>Streptophyta</taxon>
        <taxon>Embryophyta</taxon>
        <taxon>Tracheophyta</taxon>
        <taxon>Spermatophyta</taxon>
        <taxon>Magnoliopsida</taxon>
        <taxon>Liliopsida</taxon>
        <taxon>Poales</taxon>
        <taxon>Poaceae</taxon>
        <taxon>PACMAD clade</taxon>
        <taxon>Panicoideae</taxon>
        <taxon>Andropogonodae</taxon>
        <taxon>Andropogoneae</taxon>
        <taxon>Saccharinae</taxon>
        <taxon>Miscanthus</taxon>
    </lineage>
</organism>
<dbReference type="AlphaFoldDB" id="A0A811RZF7"/>
<evidence type="ECO:0000256" key="1">
    <source>
        <dbReference type="SAM" id="MobiDB-lite"/>
    </source>
</evidence>
<keyword evidence="3" id="KW-1185">Reference proteome</keyword>
<reference evidence="2" key="1">
    <citation type="submission" date="2020-10" db="EMBL/GenBank/DDBJ databases">
        <authorList>
            <person name="Han B."/>
            <person name="Lu T."/>
            <person name="Zhao Q."/>
            <person name="Huang X."/>
            <person name="Zhao Y."/>
        </authorList>
    </citation>
    <scope>NUCLEOTIDE SEQUENCE</scope>
</reference>
<accession>A0A811RZF7</accession>
<dbReference type="EMBL" id="CAJGYO010000017">
    <property type="protein sequence ID" value="CAD6334158.1"/>
    <property type="molecule type" value="Genomic_DNA"/>
</dbReference>
<feature type="compositionally biased region" description="Gly residues" evidence="1">
    <location>
        <begin position="58"/>
        <end position="72"/>
    </location>
</feature>